<gene>
    <name evidence="1" type="ORF">BN11_170019</name>
</gene>
<reference evidence="1 2" key="1">
    <citation type="journal article" date="2013" name="ISME J.">
        <title>A metabolic model for members of the genus Tetrasphaera involved in enhanced biological phosphorus removal.</title>
        <authorList>
            <person name="Kristiansen R."/>
            <person name="Nguyen H.T.T."/>
            <person name="Saunders A.M."/>
            <person name="Nielsen J.L."/>
            <person name="Wimmer R."/>
            <person name="Le V.Q."/>
            <person name="McIlroy S.J."/>
            <person name="Petrovski S."/>
            <person name="Seviour R.J."/>
            <person name="Calteau A."/>
            <person name="Nielsen K.L."/>
            <person name="Nielsen P.H."/>
        </authorList>
    </citation>
    <scope>NUCLEOTIDE SEQUENCE [LARGE SCALE GENOMIC DNA]</scope>
    <source>
        <strain evidence="1 2">Ben110</strain>
    </source>
</reference>
<dbReference type="RefSeq" id="WP_048693815.1">
    <property type="nucleotide sequence ID" value="NZ_HG764815.1"/>
</dbReference>
<name>W6JU95_9MICO</name>
<dbReference type="AlphaFoldDB" id="W6JU95"/>
<keyword evidence="2" id="KW-1185">Reference proteome</keyword>
<protein>
    <submittedName>
        <fullName evidence="1">Uncharacterized protein</fullName>
    </submittedName>
</protein>
<evidence type="ECO:0000313" key="2">
    <source>
        <dbReference type="Proteomes" id="UP000035763"/>
    </source>
</evidence>
<proteinExistence type="predicted"/>
<sequence>MDAIPAVLTSSSGQVSRVARMYADDASAQDALTRWRTAASECDGLTVEDEADRADDRQTLAMLAKGMCRFTTEGCS</sequence>
<organism evidence="1 2">
    <name type="scientific">Nostocoides australiense Ben110</name>
    <dbReference type="NCBI Taxonomy" id="1193182"/>
    <lineage>
        <taxon>Bacteria</taxon>
        <taxon>Bacillati</taxon>
        <taxon>Actinomycetota</taxon>
        <taxon>Actinomycetes</taxon>
        <taxon>Micrococcales</taxon>
        <taxon>Intrasporangiaceae</taxon>
        <taxon>Nostocoides</taxon>
    </lineage>
</organism>
<dbReference type="Proteomes" id="UP000035763">
    <property type="component" value="Unassembled WGS sequence"/>
</dbReference>
<dbReference type="EMBL" id="CAJA01000079">
    <property type="protein sequence ID" value="CCH72467.1"/>
    <property type="molecule type" value="Genomic_DNA"/>
</dbReference>
<dbReference type="STRING" id="1193182.BN11_170019"/>
<comment type="caution">
    <text evidence="1">The sequence shown here is derived from an EMBL/GenBank/DDBJ whole genome shotgun (WGS) entry which is preliminary data.</text>
</comment>
<evidence type="ECO:0000313" key="1">
    <source>
        <dbReference type="EMBL" id="CCH72467.1"/>
    </source>
</evidence>
<accession>W6JU95</accession>